<feature type="domain" description="Thiamine pyrophosphate enzyme TPP-binding" evidence="22">
    <location>
        <begin position="444"/>
        <end position="550"/>
    </location>
</feature>
<evidence type="ECO:0000256" key="3">
    <source>
        <dbReference type="ARBA" id="ARBA00005052"/>
    </source>
</evidence>
<gene>
    <name evidence="24" type="primary">SMKI04G5830</name>
    <name evidence="24" type="ORF">SMKI_04G5830</name>
</gene>
<evidence type="ECO:0000256" key="12">
    <source>
        <dbReference type="ARBA" id="ARBA00023232"/>
    </source>
</evidence>
<dbReference type="GO" id="GO:0006569">
    <property type="term" value="P:L-tryptophan catabolic process"/>
    <property type="evidence" value="ECO:0007669"/>
    <property type="project" value="UniProtKB-KW"/>
</dbReference>
<evidence type="ECO:0000256" key="2">
    <source>
        <dbReference type="ARBA" id="ARBA00001964"/>
    </source>
</evidence>
<dbReference type="EC" id="4.1.1.43" evidence="18"/>
<evidence type="ECO:0000256" key="14">
    <source>
        <dbReference type="ARBA" id="ARBA00029572"/>
    </source>
</evidence>
<dbReference type="InterPro" id="IPR012001">
    <property type="entry name" value="Thiamin_PyroP_enz_TPP-bd_dom"/>
</dbReference>
<dbReference type="GO" id="GO:0005829">
    <property type="term" value="C:cytosol"/>
    <property type="evidence" value="ECO:0007669"/>
    <property type="project" value="TreeGrafter"/>
</dbReference>
<accession>A0AA35IY39</accession>
<evidence type="ECO:0000259" key="22">
    <source>
        <dbReference type="Pfam" id="PF02775"/>
    </source>
</evidence>
<dbReference type="GO" id="GO:0006559">
    <property type="term" value="P:L-phenylalanine catabolic process"/>
    <property type="evidence" value="ECO:0007669"/>
    <property type="project" value="UniProtKB-KW"/>
</dbReference>
<dbReference type="AlphaFoldDB" id="A0AA35IY39"/>
<dbReference type="Pfam" id="PF02776">
    <property type="entry name" value="TPP_enzyme_N"/>
    <property type="match status" value="1"/>
</dbReference>
<evidence type="ECO:0000259" key="23">
    <source>
        <dbReference type="Pfam" id="PF02776"/>
    </source>
</evidence>
<feature type="binding site" evidence="19">
    <location>
        <position position="539"/>
    </location>
    <ligand>
        <name>Mg(2+)</name>
        <dbReference type="ChEBI" id="CHEBI:18420"/>
    </ligand>
</feature>
<keyword evidence="25" id="KW-1185">Reference proteome</keyword>
<keyword evidence="9 19" id="KW-0460">Magnesium</keyword>
<dbReference type="RefSeq" id="XP_056081355.1">
    <property type="nucleotide sequence ID" value="XM_056221578.1"/>
</dbReference>
<keyword evidence="13" id="KW-0456">Lyase</keyword>
<dbReference type="Pfam" id="PF00205">
    <property type="entry name" value="TPP_enzyme_M"/>
    <property type="match status" value="1"/>
</dbReference>
<dbReference type="InterPro" id="IPR047214">
    <property type="entry name" value="TPP_PDC_IPDC"/>
</dbReference>
<evidence type="ECO:0000313" key="25">
    <source>
        <dbReference type="Proteomes" id="UP001161438"/>
    </source>
</evidence>
<dbReference type="Pfam" id="PF02775">
    <property type="entry name" value="TPP_enzyme_C"/>
    <property type="match status" value="1"/>
</dbReference>
<dbReference type="Proteomes" id="UP001161438">
    <property type="component" value="Chromosome 4"/>
</dbReference>
<dbReference type="CDD" id="cd07038">
    <property type="entry name" value="TPP_PYR_PDC_IPDC_like"/>
    <property type="match status" value="1"/>
</dbReference>
<keyword evidence="12" id="KW-0585">Phenylalanine catabolism</keyword>
<dbReference type="SUPFAM" id="SSF52467">
    <property type="entry name" value="DHS-like NAD/FAD-binding domain"/>
    <property type="match status" value="1"/>
</dbReference>
<comment type="catalytic activity">
    <reaction evidence="16">
        <text>3-phenylpyruvate + H(+) = 2-phenylacetaldehyde + CO2</text>
        <dbReference type="Rhea" id="RHEA:14185"/>
        <dbReference type="ChEBI" id="CHEBI:15378"/>
        <dbReference type="ChEBI" id="CHEBI:16424"/>
        <dbReference type="ChEBI" id="CHEBI:16526"/>
        <dbReference type="ChEBI" id="CHEBI:18005"/>
        <dbReference type="EC" id="4.1.1.43"/>
    </reaction>
</comment>
<evidence type="ECO:0000259" key="21">
    <source>
        <dbReference type="Pfam" id="PF00205"/>
    </source>
</evidence>
<keyword evidence="8" id="KW-0210">Decarboxylase</keyword>
<dbReference type="GO" id="GO:0050177">
    <property type="term" value="F:phenylpyruvate decarboxylase activity"/>
    <property type="evidence" value="ECO:0007669"/>
    <property type="project" value="UniProtKB-EC"/>
</dbReference>
<dbReference type="InterPro" id="IPR047213">
    <property type="entry name" value="TPP_PYR_PDC_IPDC-like"/>
</dbReference>
<dbReference type="PANTHER" id="PTHR43452">
    <property type="entry name" value="PYRUVATE DECARBOXYLASE"/>
    <property type="match status" value="1"/>
</dbReference>
<protein>
    <recommendedName>
        <fullName evidence="14">Thiamine pyrophosphate-dependent 2-oxo-acid decarboxylase</fullName>
        <ecNumber evidence="18">4.1.1.43</ecNumber>
        <ecNumber evidence="5">4.1.1.72</ecNumber>
        <ecNumber evidence="17">4.1.1.74</ecNumber>
    </recommendedName>
</protein>
<evidence type="ECO:0000256" key="20">
    <source>
        <dbReference type="RuleBase" id="RU362132"/>
    </source>
</evidence>
<evidence type="ECO:0000256" key="1">
    <source>
        <dbReference type="ARBA" id="ARBA00001090"/>
    </source>
</evidence>
<evidence type="ECO:0000256" key="6">
    <source>
        <dbReference type="ARBA" id="ARBA00022456"/>
    </source>
</evidence>
<keyword evidence="11" id="KW-0823">Tryptophan catabolism</keyword>
<reference evidence="24" key="1">
    <citation type="submission" date="2022-10" db="EMBL/GenBank/DDBJ databases">
        <authorList>
            <person name="Byrne P K."/>
        </authorList>
    </citation>
    <scope>NUCLEOTIDE SEQUENCE</scope>
    <source>
        <strain evidence="24">IFO1815</strain>
    </source>
</reference>
<evidence type="ECO:0000256" key="10">
    <source>
        <dbReference type="ARBA" id="ARBA00023052"/>
    </source>
</evidence>
<name>A0AA35IY39_SACMI</name>
<dbReference type="EC" id="4.1.1.74" evidence="17"/>
<feature type="domain" description="Thiamine pyrophosphate enzyme N-terminal TPP-binding" evidence="23">
    <location>
        <begin position="28"/>
        <end position="139"/>
    </location>
</feature>
<evidence type="ECO:0000256" key="11">
    <source>
        <dbReference type="ARBA" id="ARBA00023079"/>
    </source>
</evidence>
<dbReference type="FunFam" id="3.40.50.970:FF:000024">
    <property type="entry name" value="Pyruvate decarboxylase isozyme"/>
    <property type="match status" value="1"/>
</dbReference>
<evidence type="ECO:0000256" key="18">
    <source>
        <dbReference type="ARBA" id="ARBA00066436"/>
    </source>
</evidence>
<proteinExistence type="inferred from homology"/>
<dbReference type="FunFam" id="3.40.50.970:FF:000019">
    <property type="entry name" value="Pyruvate decarboxylase isozyme"/>
    <property type="match status" value="1"/>
</dbReference>
<comment type="catalytic activity">
    <reaction evidence="1">
        <text>(S)-3-methyl-2-oxopentanoate + H(+) = 2-methylbutanal + CO2</text>
        <dbReference type="Rhea" id="RHEA:21108"/>
        <dbReference type="ChEBI" id="CHEBI:15378"/>
        <dbReference type="ChEBI" id="CHEBI:16182"/>
        <dbReference type="ChEBI" id="CHEBI:16526"/>
        <dbReference type="ChEBI" id="CHEBI:35146"/>
        <dbReference type="EC" id="4.1.1.72"/>
    </reaction>
</comment>
<dbReference type="EC" id="4.1.1.72" evidence="5"/>
<evidence type="ECO:0000256" key="13">
    <source>
        <dbReference type="ARBA" id="ARBA00023239"/>
    </source>
</evidence>
<dbReference type="InterPro" id="IPR029061">
    <property type="entry name" value="THDP-binding"/>
</dbReference>
<sequence>MAPVTIEKYVNQNEPHLVSNQLATIPFGEYIFRRLLSIGTKSVFGVPGDFNLSLLEYLYSPNVESAGLRWVGTCNELNAAYAADGYSRYSNKIGCLITTYGVGELSALNGIAGSFAENVKVLHIVGVAKSIDSRSNNFKERNLHHLVPQVHNSNFKGPNHKVYHDMVKDRVACSVAYLEDIETACVQVDNVIRDIFKYSKPGYIFVPADFADMSVAADNLVKVPHISQQDCITYPPEVQLLDIIDKITSWMYSSKTPAILGDVLTDRYGVSNILNELIYTTKIWNFSTVMGKSVIDESNPTYMGQYNGKEGLKQVYKHFESCDLVLHFGVDINEINNGHYTFTYKPNAKIIQFHPEYIRFVDTKYGDEQMFEGVNFVPVLKELYKLIDVARLSLQYDSNVTSYTNETMQIEDLTDDQSSIITQAHLQKVMPGFLNPGDVVVCETGSFQFSVRDFAFPTQLKYISQGFFLSIGMALPAALGVGIAMQDYSNAHINGSNVKEDYKPRLILFEGDGAAQMTIQELSTILKCNVPLEIIIWNNNGYTIERAIMGPTRSYNDIMSWKWTKLFEAFGDFDGKHTSSTLIEFPSKLALKLKELKNSARRNQIELLEVKLGVLDFPEQLKCMVEAAALKRNKK</sequence>
<evidence type="ECO:0000313" key="24">
    <source>
        <dbReference type="EMBL" id="CAI4038240.1"/>
    </source>
</evidence>
<evidence type="ECO:0000256" key="8">
    <source>
        <dbReference type="ARBA" id="ARBA00022793"/>
    </source>
</evidence>
<dbReference type="GO" id="GO:0005634">
    <property type="term" value="C:nucleus"/>
    <property type="evidence" value="ECO:0007669"/>
    <property type="project" value="TreeGrafter"/>
</dbReference>
<evidence type="ECO:0000256" key="19">
    <source>
        <dbReference type="PIRSR" id="PIRSR036565-2"/>
    </source>
</evidence>
<feature type="binding site" evidence="19">
    <location>
        <position position="512"/>
    </location>
    <ligand>
        <name>Mg(2+)</name>
        <dbReference type="ChEBI" id="CHEBI:18420"/>
    </ligand>
</feature>
<evidence type="ECO:0000256" key="7">
    <source>
        <dbReference type="ARBA" id="ARBA00022723"/>
    </source>
</evidence>
<dbReference type="Gene3D" id="3.40.50.970">
    <property type="match status" value="2"/>
</dbReference>
<dbReference type="GO" id="GO:0009083">
    <property type="term" value="P:branched-chain amino acid catabolic process"/>
    <property type="evidence" value="ECO:0007669"/>
    <property type="project" value="UniProtKB-KW"/>
</dbReference>
<comment type="similarity">
    <text evidence="4 20">Belongs to the TPP enzyme family.</text>
</comment>
<dbReference type="PIRSF" id="PIRSF036565">
    <property type="entry name" value="Pyruvt_ip_decrb"/>
    <property type="match status" value="1"/>
</dbReference>
<dbReference type="SUPFAM" id="SSF52518">
    <property type="entry name" value="Thiamin diphosphate-binding fold (THDP-binding)"/>
    <property type="match status" value="2"/>
</dbReference>
<keyword evidence="7 19" id="KW-0479">Metal-binding</keyword>
<evidence type="ECO:0000256" key="16">
    <source>
        <dbReference type="ARBA" id="ARBA00052615"/>
    </source>
</evidence>
<organism evidence="24 25">
    <name type="scientific">Saccharomyces mikatae IFO 1815</name>
    <dbReference type="NCBI Taxonomy" id="226126"/>
    <lineage>
        <taxon>Eukaryota</taxon>
        <taxon>Fungi</taxon>
        <taxon>Dikarya</taxon>
        <taxon>Ascomycota</taxon>
        <taxon>Saccharomycotina</taxon>
        <taxon>Saccharomycetes</taxon>
        <taxon>Saccharomycetales</taxon>
        <taxon>Saccharomycetaceae</taxon>
        <taxon>Saccharomyces</taxon>
    </lineage>
</organism>
<keyword evidence="10 20" id="KW-0786">Thiamine pyrophosphate</keyword>
<evidence type="ECO:0000256" key="4">
    <source>
        <dbReference type="ARBA" id="ARBA00007812"/>
    </source>
</evidence>
<dbReference type="GO" id="GO:0030976">
    <property type="term" value="F:thiamine pyrophosphate binding"/>
    <property type="evidence" value="ECO:0007669"/>
    <property type="project" value="InterPro"/>
</dbReference>
<comment type="cofactor">
    <cofactor evidence="2">
        <name>thiamine diphosphate</name>
        <dbReference type="ChEBI" id="CHEBI:58937"/>
    </cofactor>
</comment>
<comment type="cofactor">
    <cofactor evidence="19">
        <name>Mg(2+)</name>
        <dbReference type="ChEBI" id="CHEBI:18420"/>
    </cofactor>
    <text evidence="19">Binds 1 Mg(2+) per subunit.</text>
</comment>
<dbReference type="InterPro" id="IPR011766">
    <property type="entry name" value="TPP_enzyme_TPP-bd"/>
</dbReference>
<feature type="domain" description="Thiamine pyrophosphate enzyme central" evidence="21">
    <location>
        <begin position="244"/>
        <end position="370"/>
    </location>
</feature>
<dbReference type="Gene3D" id="3.40.50.1220">
    <property type="entry name" value="TPP-binding domain"/>
    <property type="match status" value="1"/>
</dbReference>
<dbReference type="GeneID" id="80917451"/>
<dbReference type="CDD" id="cd02005">
    <property type="entry name" value="TPP_PDC_IPDC"/>
    <property type="match status" value="1"/>
</dbReference>
<comment type="catalytic activity">
    <reaction evidence="15">
        <text>indole-3-pyruvate + H(+) = indole-3-acetaldehyde + CO2</text>
        <dbReference type="Rhea" id="RHEA:18017"/>
        <dbReference type="ChEBI" id="CHEBI:15378"/>
        <dbReference type="ChEBI" id="CHEBI:16526"/>
        <dbReference type="ChEBI" id="CHEBI:17640"/>
        <dbReference type="ChEBI" id="CHEBI:18086"/>
        <dbReference type="EC" id="4.1.1.74"/>
    </reaction>
</comment>
<evidence type="ECO:0000256" key="15">
    <source>
        <dbReference type="ARBA" id="ARBA00051021"/>
    </source>
</evidence>
<dbReference type="GO" id="GO:0047433">
    <property type="term" value="F:branched-chain-2-oxoacid decarboxylase activity"/>
    <property type="evidence" value="ECO:0007669"/>
    <property type="project" value="UniProtKB-EC"/>
</dbReference>
<feature type="binding site" evidence="19">
    <location>
        <position position="541"/>
    </location>
    <ligand>
        <name>Mg(2+)</name>
        <dbReference type="ChEBI" id="CHEBI:18420"/>
    </ligand>
</feature>
<dbReference type="InterPro" id="IPR012110">
    <property type="entry name" value="PDC/IPDC-like"/>
</dbReference>
<dbReference type="GO" id="GO:0047434">
    <property type="term" value="F:indolepyruvate decarboxylase activity"/>
    <property type="evidence" value="ECO:0007669"/>
    <property type="project" value="UniProtKB-EC"/>
</dbReference>
<dbReference type="GO" id="GO:0000287">
    <property type="term" value="F:magnesium ion binding"/>
    <property type="evidence" value="ECO:0007669"/>
    <property type="project" value="InterPro"/>
</dbReference>
<dbReference type="EMBL" id="OX365760">
    <property type="protein sequence ID" value="CAI4038240.1"/>
    <property type="molecule type" value="Genomic_DNA"/>
</dbReference>
<evidence type="ECO:0000256" key="5">
    <source>
        <dbReference type="ARBA" id="ARBA00012227"/>
    </source>
</evidence>
<evidence type="ECO:0000256" key="17">
    <source>
        <dbReference type="ARBA" id="ARBA00066403"/>
    </source>
</evidence>
<dbReference type="InterPro" id="IPR029035">
    <property type="entry name" value="DHS-like_NAD/FAD-binding_dom"/>
</dbReference>
<dbReference type="PANTHER" id="PTHR43452:SF3">
    <property type="entry name" value="TRANSAMINATED AMINO ACID DECARBOXYLASE"/>
    <property type="match status" value="1"/>
</dbReference>
<dbReference type="InterPro" id="IPR012000">
    <property type="entry name" value="Thiamin_PyroP_enz_cen_dom"/>
</dbReference>
<dbReference type="GO" id="GO:0004737">
    <property type="term" value="F:pyruvate decarboxylase activity"/>
    <property type="evidence" value="ECO:0007669"/>
    <property type="project" value="TreeGrafter"/>
</dbReference>
<evidence type="ECO:0000256" key="9">
    <source>
        <dbReference type="ARBA" id="ARBA00022842"/>
    </source>
</evidence>
<comment type="pathway">
    <text evidence="3">Amino-acid degradation; Ehrlich pathway.</text>
</comment>
<dbReference type="GO" id="GO:0000949">
    <property type="term" value="P:aromatic amino acid family catabolic process to alcohol via Ehrlich pathway"/>
    <property type="evidence" value="ECO:0007669"/>
    <property type="project" value="TreeGrafter"/>
</dbReference>
<keyword evidence="6" id="KW-0101">Branched-chain amino acid catabolism</keyword>